<accession>A0ACD5GX24</accession>
<evidence type="ECO:0000313" key="1">
    <source>
        <dbReference type="EMBL" id="XPM65563.1"/>
    </source>
</evidence>
<dbReference type="EMBL" id="CP182909">
    <property type="protein sequence ID" value="XPM65563.1"/>
    <property type="molecule type" value="Genomic_DNA"/>
</dbReference>
<name>A0ACD5GX24_9CYAN</name>
<proteinExistence type="predicted"/>
<organism evidence="1 2">
    <name type="scientific">Desertifilum tharense IPPAS B-1220</name>
    <dbReference type="NCBI Taxonomy" id="1781255"/>
    <lineage>
        <taxon>Bacteria</taxon>
        <taxon>Bacillati</taxon>
        <taxon>Cyanobacteriota</taxon>
        <taxon>Cyanophyceae</taxon>
        <taxon>Desertifilales</taxon>
        <taxon>Desertifilaceae</taxon>
        <taxon>Desertifilum</taxon>
    </lineage>
</organism>
<evidence type="ECO:0000313" key="2">
    <source>
        <dbReference type="Proteomes" id="UP000095472"/>
    </source>
</evidence>
<protein>
    <submittedName>
        <fullName evidence="1">Uncharacterized protein</fullName>
    </submittedName>
</protein>
<keyword evidence="2" id="KW-1185">Reference proteome</keyword>
<reference evidence="1 2" key="1">
    <citation type="journal article" date="2016" name="Genome Announc.">
        <title>Draft Genome Sequence of the Thermotolerant Cyanobacterium Desertifilum sp. IPPAS B-1220.</title>
        <authorList>
            <person name="Mironov K.S."/>
            <person name="Sinetova M.A."/>
            <person name="Bolatkhan K."/>
            <person name="Zayadan B.K."/>
            <person name="Ustinova V.V."/>
            <person name="Kupriyanova E.V."/>
            <person name="Skrypnik A.N."/>
            <person name="Gogoleva N.E."/>
            <person name="Gogolev Y.V."/>
            <person name="Los D.A."/>
        </authorList>
    </citation>
    <scope>NUCLEOTIDE SEQUENCE [LARGE SCALE GENOMIC DNA]</scope>
    <source>
        <strain evidence="1 2">IPPAS B-1220</strain>
    </source>
</reference>
<dbReference type="Proteomes" id="UP000095472">
    <property type="component" value="Chromosome"/>
</dbReference>
<sequence length="46" mass="5216">MIPLFPGNWNSFPHSALFPPISPSPHLPTLFPLSTQHFTLSTWLWG</sequence>
<gene>
    <name evidence="1" type="ORF">BH720_007880</name>
</gene>